<dbReference type="RefSeq" id="WP_154519146.1">
    <property type="nucleotide sequence ID" value="NZ_VUMT01000009.1"/>
</dbReference>
<keyword evidence="4" id="KW-0175">Coiled coil</keyword>
<keyword evidence="3" id="KW-0807">Transducer</keyword>
<feature type="transmembrane region" description="Helical" evidence="5">
    <location>
        <begin position="188"/>
        <end position="211"/>
    </location>
</feature>
<dbReference type="PANTHER" id="PTHR43531">
    <property type="entry name" value="PROTEIN ICFG"/>
    <property type="match status" value="1"/>
</dbReference>
<comment type="caution">
    <text evidence="7">The sequence shown here is derived from an EMBL/GenBank/DDBJ whole genome shotgun (WGS) entry which is preliminary data.</text>
</comment>
<name>A0A6L5XZV5_9FIRM</name>
<dbReference type="Gene3D" id="6.10.340.10">
    <property type="match status" value="1"/>
</dbReference>
<dbReference type="Pfam" id="PF00015">
    <property type="entry name" value="MCPsignal"/>
    <property type="match status" value="1"/>
</dbReference>
<evidence type="ECO:0000256" key="4">
    <source>
        <dbReference type="SAM" id="Coils"/>
    </source>
</evidence>
<dbReference type="GO" id="GO:0007165">
    <property type="term" value="P:signal transduction"/>
    <property type="evidence" value="ECO:0007669"/>
    <property type="project" value="UniProtKB-KW"/>
</dbReference>
<dbReference type="PANTHER" id="PTHR43531:SF11">
    <property type="entry name" value="METHYL-ACCEPTING CHEMOTAXIS PROTEIN 3"/>
    <property type="match status" value="1"/>
</dbReference>
<keyword evidence="5" id="KW-0812">Transmembrane</keyword>
<dbReference type="InterPro" id="IPR024478">
    <property type="entry name" value="HlyB_4HB_MCP"/>
</dbReference>
<evidence type="ECO:0000313" key="7">
    <source>
        <dbReference type="EMBL" id="MSS63738.1"/>
    </source>
</evidence>
<reference evidence="7 8" key="1">
    <citation type="submission" date="2019-08" db="EMBL/GenBank/DDBJ databases">
        <title>In-depth cultivation of the pig gut microbiome towards novel bacterial diversity and tailored functional studies.</title>
        <authorList>
            <person name="Wylensek D."/>
            <person name="Hitch T.C.A."/>
            <person name="Clavel T."/>
        </authorList>
    </citation>
    <scope>NUCLEOTIDE SEQUENCE [LARGE SCALE GENOMIC DNA]</scope>
    <source>
        <strain evidence="7 8">WCA-693-APC-MOT-I</strain>
    </source>
</reference>
<feature type="coiled-coil region" evidence="4">
    <location>
        <begin position="154"/>
        <end position="181"/>
    </location>
</feature>
<gene>
    <name evidence="7" type="ORF">FYJ58_07580</name>
</gene>
<feature type="transmembrane region" description="Helical" evidence="5">
    <location>
        <begin position="19"/>
        <end position="42"/>
    </location>
</feature>
<dbReference type="InterPro" id="IPR004089">
    <property type="entry name" value="MCPsignal_dom"/>
</dbReference>
<dbReference type="GO" id="GO:0004888">
    <property type="term" value="F:transmembrane signaling receptor activity"/>
    <property type="evidence" value="ECO:0007669"/>
    <property type="project" value="InterPro"/>
</dbReference>
<evidence type="ECO:0000256" key="2">
    <source>
        <dbReference type="ARBA" id="ARBA00029447"/>
    </source>
</evidence>
<dbReference type="GO" id="GO:0005886">
    <property type="term" value="C:plasma membrane"/>
    <property type="evidence" value="ECO:0007669"/>
    <property type="project" value="TreeGrafter"/>
</dbReference>
<keyword evidence="1" id="KW-0145">Chemotaxis</keyword>
<dbReference type="PRINTS" id="PR00260">
    <property type="entry name" value="CHEMTRNSDUCR"/>
</dbReference>
<evidence type="ECO:0000259" key="6">
    <source>
        <dbReference type="PROSITE" id="PS50111"/>
    </source>
</evidence>
<dbReference type="SUPFAM" id="SSF58104">
    <property type="entry name" value="Methyl-accepting chemotaxis protein (MCP) signaling domain"/>
    <property type="match status" value="1"/>
</dbReference>
<organism evidence="7 8">
    <name type="scientific">Velocimicrobium porci</name>
    <dbReference type="NCBI Taxonomy" id="2606634"/>
    <lineage>
        <taxon>Bacteria</taxon>
        <taxon>Bacillati</taxon>
        <taxon>Bacillota</taxon>
        <taxon>Clostridia</taxon>
        <taxon>Lachnospirales</taxon>
        <taxon>Lachnospiraceae</taxon>
        <taxon>Velocimicrobium</taxon>
    </lineage>
</organism>
<evidence type="ECO:0000256" key="1">
    <source>
        <dbReference type="ARBA" id="ARBA00022500"/>
    </source>
</evidence>
<protein>
    <submittedName>
        <fullName evidence="7">Methyl-accepting chemotaxis protein</fullName>
    </submittedName>
</protein>
<dbReference type="Pfam" id="PF12729">
    <property type="entry name" value="4HB_MCP_1"/>
    <property type="match status" value="1"/>
</dbReference>
<dbReference type="Proteomes" id="UP000482209">
    <property type="component" value="Unassembled WGS sequence"/>
</dbReference>
<feature type="domain" description="Methyl-accepting transducer" evidence="6">
    <location>
        <begin position="323"/>
        <end position="552"/>
    </location>
</feature>
<accession>A0A6L5XZV5</accession>
<keyword evidence="5" id="KW-1133">Transmembrane helix</keyword>
<keyword evidence="5" id="KW-0472">Membrane</keyword>
<evidence type="ECO:0000313" key="8">
    <source>
        <dbReference type="Proteomes" id="UP000482209"/>
    </source>
</evidence>
<dbReference type="InterPro" id="IPR004090">
    <property type="entry name" value="Chemotax_Me-accpt_rcpt"/>
</dbReference>
<proteinExistence type="inferred from homology"/>
<evidence type="ECO:0000256" key="5">
    <source>
        <dbReference type="SAM" id="Phobius"/>
    </source>
</evidence>
<dbReference type="EMBL" id="VUMT01000009">
    <property type="protein sequence ID" value="MSS63738.1"/>
    <property type="molecule type" value="Genomic_DNA"/>
</dbReference>
<dbReference type="GO" id="GO:0006935">
    <property type="term" value="P:chemotaxis"/>
    <property type="evidence" value="ECO:0007669"/>
    <property type="project" value="UniProtKB-KW"/>
</dbReference>
<dbReference type="SMART" id="SM00283">
    <property type="entry name" value="MA"/>
    <property type="match status" value="1"/>
</dbReference>
<keyword evidence="8" id="KW-1185">Reference proteome</keyword>
<comment type="similarity">
    <text evidence="2">Belongs to the methyl-accepting chemotaxis (MCP) protein family.</text>
</comment>
<dbReference type="InterPro" id="IPR051310">
    <property type="entry name" value="MCP_chemotaxis"/>
</dbReference>
<evidence type="ECO:0000256" key="3">
    <source>
        <dbReference type="PROSITE-ProRule" id="PRU00284"/>
    </source>
</evidence>
<dbReference type="Gene3D" id="1.10.287.950">
    <property type="entry name" value="Methyl-accepting chemotaxis protein"/>
    <property type="match status" value="1"/>
</dbReference>
<sequence>MAFIKKRMKNLKVPEKLRIYRICMIVLIAFMGVVSVALTMLIDSKVREMTEQNSPSLSYVQKLNTLTSDYRLKQYQYLVASDKKTLDTCEEEMEALGEKIADISNAYSELITTETQQKEFDNAKEKWAFYEEESEEIIALGRSNEDEKDAKLMLGEMYDDYKEFENNLKKLEEHEGNQLEKNTKIAKIVFIFIFAMIIVVVGISVIISSILGKTISDMIIEPVVQIQKAVGSMRIGELSKTDVLVYESEDELGTVTRKLKESMNILYAYVAEICDEVRKMAAGDLTKSGDEITDFLGDFSEIKESLIYILKDFNSTLTEIQDASEHVASNAVEISKASQSLAEGTTEQAGVIEELTATVDTVVSLASDSAKATQNAYEEIRNAADMANVEKKKMAELITEMEHITEISKEIENIITDIEDIASQTNLLSLNASIEAARAGEAGKGFAVVAGQIGKLASDSAQSAVNTRNLINKTLTEIEKGNTIAVSTSESFNQIITNMQNFAQVAQRTTENANTQADALAQIGQGIEQLSGTIQNTAAASEENTAISISLSDKSEHLHELVSKFKLF</sequence>
<dbReference type="PROSITE" id="PS50111">
    <property type="entry name" value="CHEMOTAXIS_TRANSDUC_2"/>
    <property type="match status" value="1"/>
</dbReference>
<dbReference type="AlphaFoldDB" id="A0A6L5XZV5"/>